<evidence type="ECO:0008006" key="3">
    <source>
        <dbReference type="Google" id="ProtNLM"/>
    </source>
</evidence>
<organism evidence="1 2">
    <name type="scientific">Candidatus Gemmiger excrementavium</name>
    <dbReference type="NCBI Taxonomy" id="2838608"/>
    <lineage>
        <taxon>Bacteria</taxon>
        <taxon>Bacillati</taxon>
        <taxon>Bacillota</taxon>
        <taxon>Clostridia</taxon>
        <taxon>Eubacteriales</taxon>
        <taxon>Gemmiger</taxon>
    </lineage>
</organism>
<protein>
    <recommendedName>
        <fullName evidence="3">Triacylglycerol lipase</fullName>
    </recommendedName>
</protein>
<dbReference type="InterPro" id="IPR029058">
    <property type="entry name" value="AB_hydrolase_fold"/>
</dbReference>
<dbReference type="AlphaFoldDB" id="A0A9D2F1B1"/>
<accession>A0A9D2F1B1</accession>
<reference evidence="1" key="2">
    <citation type="submission" date="2021-04" db="EMBL/GenBank/DDBJ databases">
        <authorList>
            <person name="Gilroy R."/>
        </authorList>
    </citation>
    <scope>NUCLEOTIDE SEQUENCE</scope>
    <source>
        <strain evidence="1">3436</strain>
    </source>
</reference>
<sequence length="276" mass="31186">MEEGCCATRYPVLFIHGTGFRDRQRLGYWGRIPQALQARGARVFFGGQDSWATVEENAALLKQRLEEVLAETGAEKVHLIAHSKGGLEARYLVSSLGMAGQVASVQLIGTPNRGSRTMDRLYRLPRWAFRLAGFFVNGWFRLLGDRHPDFCTACFQFTTAWAETFNGENPDAQGILYRSYAGVMGSCRSDVFMSWQNFIIGLVEGPNDGLVTLESALWTGFQGPWRGVGGRGVSHMDLIDFRRRPLRWRGRRWDVVDAYVQMVAELRQWEQSAVPL</sequence>
<reference evidence="1" key="1">
    <citation type="journal article" date="2021" name="PeerJ">
        <title>Extensive microbial diversity within the chicken gut microbiome revealed by metagenomics and culture.</title>
        <authorList>
            <person name="Gilroy R."/>
            <person name="Ravi A."/>
            <person name="Getino M."/>
            <person name="Pursley I."/>
            <person name="Horton D.L."/>
            <person name="Alikhan N.F."/>
            <person name="Baker D."/>
            <person name="Gharbi K."/>
            <person name="Hall N."/>
            <person name="Watson M."/>
            <person name="Adriaenssens E.M."/>
            <person name="Foster-Nyarko E."/>
            <person name="Jarju S."/>
            <person name="Secka A."/>
            <person name="Antonio M."/>
            <person name="Oren A."/>
            <person name="Chaudhuri R.R."/>
            <person name="La Ragione R."/>
            <person name="Hildebrand F."/>
            <person name="Pallen M.J."/>
        </authorList>
    </citation>
    <scope>NUCLEOTIDE SEQUENCE</scope>
    <source>
        <strain evidence="1">3436</strain>
    </source>
</reference>
<gene>
    <name evidence="1" type="ORF">H9810_00915</name>
</gene>
<dbReference type="EMBL" id="DXBO01000016">
    <property type="protein sequence ID" value="HIZ47266.1"/>
    <property type="molecule type" value="Genomic_DNA"/>
</dbReference>
<evidence type="ECO:0000313" key="2">
    <source>
        <dbReference type="Proteomes" id="UP000824031"/>
    </source>
</evidence>
<dbReference type="Proteomes" id="UP000824031">
    <property type="component" value="Unassembled WGS sequence"/>
</dbReference>
<dbReference type="SUPFAM" id="SSF53474">
    <property type="entry name" value="alpha/beta-Hydrolases"/>
    <property type="match status" value="1"/>
</dbReference>
<name>A0A9D2F1B1_9FIRM</name>
<comment type="caution">
    <text evidence="1">The sequence shown here is derived from an EMBL/GenBank/DDBJ whole genome shotgun (WGS) entry which is preliminary data.</text>
</comment>
<evidence type="ECO:0000313" key="1">
    <source>
        <dbReference type="EMBL" id="HIZ47266.1"/>
    </source>
</evidence>
<dbReference type="Gene3D" id="3.40.50.1820">
    <property type="entry name" value="alpha/beta hydrolase"/>
    <property type="match status" value="1"/>
</dbReference>
<proteinExistence type="predicted"/>